<dbReference type="GO" id="GO:0032798">
    <property type="term" value="C:Swi5-Sfr1 complex"/>
    <property type="evidence" value="ECO:0007669"/>
    <property type="project" value="TreeGrafter"/>
</dbReference>
<dbReference type="Proteomes" id="UP000509704">
    <property type="component" value="Chromosome 3"/>
</dbReference>
<dbReference type="Pfam" id="PF07061">
    <property type="entry name" value="Swi5"/>
    <property type="match status" value="1"/>
</dbReference>
<evidence type="ECO:0000313" key="5">
    <source>
        <dbReference type="EMBL" id="QLG71995.1"/>
    </source>
</evidence>
<dbReference type="OrthoDB" id="255837at2759"/>
<keyword evidence="4" id="KW-0175">Coiled coil</keyword>
<dbReference type="GO" id="GO:0034974">
    <property type="term" value="C:Swi5-Swi2 complex"/>
    <property type="evidence" value="ECO:0007669"/>
    <property type="project" value="TreeGrafter"/>
</dbReference>
<keyword evidence="2" id="KW-0227">DNA damage</keyword>
<protein>
    <recommendedName>
        <fullName evidence="7">Swi5-domain-containing protein</fullName>
    </recommendedName>
</protein>
<dbReference type="PANTHER" id="PTHR28529">
    <property type="entry name" value="DNA REPAIR PROTEIN SWI5 HOMOLOG"/>
    <property type="match status" value="1"/>
</dbReference>
<gene>
    <name evidence="5" type="ORF">HG535_0C03480</name>
</gene>
<dbReference type="PANTHER" id="PTHR28529:SF2">
    <property type="entry name" value="DNA REPAIR PROTEIN SWI5 HOMOLOG"/>
    <property type="match status" value="1"/>
</dbReference>
<proteinExistence type="inferred from homology"/>
<dbReference type="InterPro" id="IPR010760">
    <property type="entry name" value="DNA-repair_Swi5"/>
</dbReference>
<dbReference type="GO" id="GO:0010772">
    <property type="term" value="P:meiotic DNA recombinase assembly involved in reciprocal meiotic recombination"/>
    <property type="evidence" value="ECO:0007669"/>
    <property type="project" value="TreeGrafter"/>
</dbReference>
<dbReference type="AlphaFoldDB" id="A0A7H9AZW7"/>
<dbReference type="EMBL" id="CP058606">
    <property type="protein sequence ID" value="QLG71995.1"/>
    <property type="molecule type" value="Genomic_DNA"/>
</dbReference>
<organism evidence="5 6">
    <name type="scientific">Zygotorulaspora mrakii</name>
    <name type="common">Zygosaccharomyces mrakii</name>
    <dbReference type="NCBI Taxonomy" id="42260"/>
    <lineage>
        <taxon>Eukaryota</taxon>
        <taxon>Fungi</taxon>
        <taxon>Dikarya</taxon>
        <taxon>Ascomycota</taxon>
        <taxon>Saccharomycotina</taxon>
        <taxon>Saccharomycetes</taxon>
        <taxon>Saccharomycetales</taxon>
        <taxon>Saccharomycetaceae</taxon>
        <taxon>Zygotorulaspora</taxon>
    </lineage>
</organism>
<comment type="similarity">
    <text evidence="1">Belongs to the SWI5/SAE3 family.</text>
</comment>
<evidence type="ECO:0000256" key="2">
    <source>
        <dbReference type="ARBA" id="ARBA00022763"/>
    </source>
</evidence>
<dbReference type="RefSeq" id="XP_037143723.1">
    <property type="nucleotide sequence ID" value="XM_037287828.1"/>
</dbReference>
<evidence type="ECO:0000256" key="1">
    <source>
        <dbReference type="ARBA" id="ARBA00008060"/>
    </source>
</evidence>
<evidence type="ECO:0000313" key="6">
    <source>
        <dbReference type="Proteomes" id="UP000509704"/>
    </source>
</evidence>
<evidence type="ECO:0008006" key="7">
    <source>
        <dbReference type="Google" id="ProtNLM"/>
    </source>
</evidence>
<name>A0A7H9AZW7_ZYGMR</name>
<dbReference type="KEGG" id="zmk:HG535_0C03480"/>
<sequence length="95" mass="11251">MDSKITNQINEKQREQFELKRLNQTLREELNSLTAERFSANNLQSPQQIYKSHIKRLKEYNELRDTGLRLVQMIADEKSCTLKDVFDEMGQEMGD</sequence>
<reference evidence="5 6" key="1">
    <citation type="submission" date="2020-07" db="EMBL/GenBank/DDBJ databases">
        <title>The yeast mating-type switching endonuclease HO is a domesticated member of an unorthodox homing genetic element family.</title>
        <authorList>
            <person name="Coughlan A.Y."/>
            <person name="Lombardi L."/>
            <person name="Braun-Galleani S."/>
            <person name="Martos A.R."/>
            <person name="Galeote V."/>
            <person name="Bigey F."/>
            <person name="Dequin S."/>
            <person name="Byrne K.P."/>
            <person name="Wolfe K.H."/>
        </authorList>
    </citation>
    <scope>NUCLEOTIDE SEQUENCE [LARGE SCALE GENOMIC DNA]</scope>
    <source>
        <strain evidence="5 6">NRRL Y-6702</strain>
    </source>
</reference>
<evidence type="ECO:0000256" key="4">
    <source>
        <dbReference type="SAM" id="Coils"/>
    </source>
</evidence>
<dbReference type="GO" id="GO:0000709">
    <property type="term" value="P:meiotic joint molecule formation"/>
    <property type="evidence" value="ECO:0007669"/>
    <property type="project" value="TreeGrafter"/>
</dbReference>
<keyword evidence="6" id="KW-1185">Reference proteome</keyword>
<evidence type="ECO:0000256" key="3">
    <source>
        <dbReference type="ARBA" id="ARBA00023204"/>
    </source>
</evidence>
<dbReference type="Gene3D" id="1.20.5.170">
    <property type="match status" value="1"/>
</dbReference>
<keyword evidence="3" id="KW-0234">DNA repair</keyword>
<feature type="coiled-coil region" evidence="4">
    <location>
        <begin position="5"/>
        <end position="43"/>
    </location>
</feature>
<dbReference type="GeneID" id="59235693"/>
<accession>A0A7H9AZW7</accession>